<reference evidence="1 2" key="1">
    <citation type="journal article" date="2019" name="Sci. Rep.">
        <title>Orb-weaving spider Araneus ventricosus genome elucidates the spidroin gene catalogue.</title>
        <authorList>
            <person name="Kono N."/>
            <person name="Nakamura H."/>
            <person name="Ohtoshi R."/>
            <person name="Moran D.A.P."/>
            <person name="Shinohara A."/>
            <person name="Yoshida Y."/>
            <person name="Fujiwara M."/>
            <person name="Mori M."/>
            <person name="Tomita M."/>
            <person name="Arakawa K."/>
        </authorList>
    </citation>
    <scope>NUCLEOTIDE SEQUENCE [LARGE SCALE GENOMIC DNA]</scope>
</reference>
<sequence length="83" mass="9781">QTVWHILKKWRVTVLKLSIEVGLSHQTVWHILKKWRVTVLELSIEVGLSHQKVWHILKKFRMLESSVALINKQHLANGILRLS</sequence>
<comment type="caution">
    <text evidence="1">The sequence shown here is derived from an EMBL/GenBank/DDBJ whole genome shotgun (WGS) entry which is preliminary data.</text>
</comment>
<gene>
    <name evidence="1" type="ORF">AVEN_150259_1</name>
</gene>
<dbReference type="Proteomes" id="UP000499080">
    <property type="component" value="Unassembled WGS sequence"/>
</dbReference>
<dbReference type="AlphaFoldDB" id="A0A4Y2E258"/>
<dbReference type="EMBL" id="BGPR01245020">
    <property type="protein sequence ID" value="GBM23051.1"/>
    <property type="molecule type" value="Genomic_DNA"/>
</dbReference>
<name>A0A4Y2E258_ARAVE</name>
<protein>
    <submittedName>
        <fullName evidence="1">Uncharacterized protein</fullName>
    </submittedName>
</protein>
<accession>A0A4Y2E258</accession>
<organism evidence="1 2">
    <name type="scientific">Araneus ventricosus</name>
    <name type="common">Orbweaver spider</name>
    <name type="synonym">Epeira ventricosa</name>
    <dbReference type="NCBI Taxonomy" id="182803"/>
    <lineage>
        <taxon>Eukaryota</taxon>
        <taxon>Metazoa</taxon>
        <taxon>Ecdysozoa</taxon>
        <taxon>Arthropoda</taxon>
        <taxon>Chelicerata</taxon>
        <taxon>Arachnida</taxon>
        <taxon>Araneae</taxon>
        <taxon>Araneomorphae</taxon>
        <taxon>Entelegynae</taxon>
        <taxon>Araneoidea</taxon>
        <taxon>Araneidae</taxon>
        <taxon>Araneus</taxon>
    </lineage>
</organism>
<proteinExistence type="predicted"/>
<dbReference type="OrthoDB" id="6470313at2759"/>
<keyword evidence="2" id="KW-1185">Reference proteome</keyword>
<evidence type="ECO:0000313" key="2">
    <source>
        <dbReference type="Proteomes" id="UP000499080"/>
    </source>
</evidence>
<feature type="non-terminal residue" evidence="1">
    <location>
        <position position="83"/>
    </location>
</feature>
<feature type="non-terminal residue" evidence="1">
    <location>
        <position position="1"/>
    </location>
</feature>
<evidence type="ECO:0000313" key="1">
    <source>
        <dbReference type="EMBL" id="GBM23051.1"/>
    </source>
</evidence>